<keyword evidence="1" id="KW-0812">Transmembrane</keyword>
<evidence type="ECO:0000256" key="1">
    <source>
        <dbReference type="SAM" id="Phobius"/>
    </source>
</evidence>
<gene>
    <name evidence="2" type="ORF">LAJ60_02735</name>
</gene>
<accession>A0A9Q8YZH9</accession>
<feature type="transmembrane region" description="Helical" evidence="1">
    <location>
        <begin position="37"/>
        <end position="55"/>
    </location>
</feature>
<dbReference type="RefSeq" id="WP_252619704.1">
    <property type="nucleotide sequence ID" value="NZ_CP083444.1"/>
</dbReference>
<keyword evidence="1" id="KW-1133">Transmembrane helix</keyword>
<protein>
    <submittedName>
        <fullName evidence="2">Uncharacterized protein</fullName>
    </submittedName>
</protein>
<keyword evidence="1" id="KW-0472">Membrane</keyword>
<organism evidence="2 3">
    <name type="scientific">Bartonella taylorii</name>
    <dbReference type="NCBI Taxonomy" id="33046"/>
    <lineage>
        <taxon>Bacteria</taxon>
        <taxon>Pseudomonadati</taxon>
        <taxon>Pseudomonadota</taxon>
        <taxon>Alphaproteobacteria</taxon>
        <taxon>Hyphomicrobiales</taxon>
        <taxon>Bartonellaceae</taxon>
        <taxon>Bartonella</taxon>
    </lineage>
</organism>
<name>A0A9Q8YZH9_BARTA</name>
<feature type="transmembrane region" description="Helical" evidence="1">
    <location>
        <begin position="67"/>
        <end position="85"/>
    </location>
</feature>
<evidence type="ECO:0000313" key="2">
    <source>
        <dbReference type="EMBL" id="USP03366.1"/>
    </source>
</evidence>
<evidence type="ECO:0000313" key="3">
    <source>
        <dbReference type="Proteomes" id="UP001056980"/>
    </source>
</evidence>
<dbReference type="EMBL" id="CP083444">
    <property type="protein sequence ID" value="USP03366.1"/>
    <property type="molecule type" value="Genomic_DNA"/>
</dbReference>
<proteinExistence type="predicted"/>
<dbReference type="AlphaFoldDB" id="A0A9Q8YZH9"/>
<reference evidence="2" key="1">
    <citation type="journal article" date="2022" name="Proc. Natl. Acad. Sci. U.S.A.">
        <title>Identification of the Bartonella autotransporter CFA as a protective antigen and hypervariable target of neutralizing antibodies in mice.</title>
        <authorList>
            <person name="Siewert L.K."/>
            <person name="Korotaev A."/>
            <person name="Sedzicki J."/>
            <person name="Fromm K."/>
            <person name="Pinschewer D.D."/>
            <person name="Dehio C."/>
        </authorList>
    </citation>
    <scope>NUCLEOTIDE SEQUENCE</scope>
    <source>
        <strain evidence="2">IBS296</strain>
    </source>
</reference>
<sequence length="116" mass="13181">MDSKKKSRVSTEESEPVYMLTENDIELLRGCTSSTSMSYYSIVMGALLSTLFILLLKLSWDQSHLKLKLGVAAVICILVVLLFFLNRISWSRSERIWQYIKQASEGTSENKKKGTP</sequence>
<dbReference type="Proteomes" id="UP001056980">
    <property type="component" value="Chromosome"/>
</dbReference>
<dbReference type="KEGG" id="btay:LAJ60_02735"/>